<dbReference type="SMART" id="SM00245">
    <property type="entry name" value="TSPc"/>
    <property type="match status" value="1"/>
</dbReference>
<dbReference type="GO" id="GO:0030288">
    <property type="term" value="C:outer membrane-bounded periplasmic space"/>
    <property type="evidence" value="ECO:0007669"/>
    <property type="project" value="TreeGrafter"/>
</dbReference>
<evidence type="ECO:0000313" key="2">
    <source>
        <dbReference type="EMBL" id="RXH53895.1"/>
    </source>
</evidence>
<keyword evidence="2" id="KW-0645">Protease</keyword>
<name>A0A4Q0SSK5_9BACT</name>
<evidence type="ECO:0000259" key="1">
    <source>
        <dbReference type="SMART" id="SM00245"/>
    </source>
</evidence>
<dbReference type="AlphaFoldDB" id="A0A4Q0SSK5"/>
<accession>A0A4Q0SSK5</accession>
<dbReference type="GO" id="GO:0007165">
    <property type="term" value="P:signal transduction"/>
    <property type="evidence" value="ECO:0007669"/>
    <property type="project" value="TreeGrafter"/>
</dbReference>
<dbReference type="SUPFAM" id="SSF52096">
    <property type="entry name" value="ClpP/crotonase"/>
    <property type="match status" value="1"/>
</dbReference>
<protein>
    <submittedName>
        <fullName evidence="2">Carboxyl-terminal protease</fullName>
    </submittedName>
</protein>
<dbReference type="InterPro" id="IPR005151">
    <property type="entry name" value="Tail-specific_protease"/>
</dbReference>
<dbReference type="Proteomes" id="UP000289437">
    <property type="component" value="Unassembled WGS sequence"/>
</dbReference>
<keyword evidence="3" id="KW-1185">Reference proteome</keyword>
<dbReference type="PANTHER" id="PTHR32060">
    <property type="entry name" value="TAIL-SPECIFIC PROTEASE"/>
    <property type="match status" value="1"/>
</dbReference>
<dbReference type="Gene3D" id="3.30.750.44">
    <property type="match status" value="1"/>
</dbReference>
<dbReference type="EMBL" id="RDSM01000007">
    <property type="protein sequence ID" value="RXH53895.1"/>
    <property type="molecule type" value="Genomic_DNA"/>
</dbReference>
<evidence type="ECO:0000313" key="3">
    <source>
        <dbReference type="Proteomes" id="UP000289437"/>
    </source>
</evidence>
<organism evidence="2 3">
    <name type="scientific">Granulicella sibirica</name>
    <dbReference type="NCBI Taxonomy" id="2479048"/>
    <lineage>
        <taxon>Bacteria</taxon>
        <taxon>Pseudomonadati</taxon>
        <taxon>Acidobacteriota</taxon>
        <taxon>Terriglobia</taxon>
        <taxon>Terriglobales</taxon>
        <taxon>Acidobacteriaceae</taxon>
        <taxon>Granulicella</taxon>
    </lineage>
</organism>
<dbReference type="Gene3D" id="2.30.42.10">
    <property type="match status" value="1"/>
</dbReference>
<reference evidence="2 3" key="1">
    <citation type="submission" date="2018-11" db="EMBL/GenBank/DDBJ databases">
        <authorList>
            <person name="Mardanov A.V."/>
            <person name="Ravin N.V."/>
            <person name="Dedysh S.N."/>
        </authorList>
    </citation>
    <scope>NUCLEOTIDE SEQUENCE [LARGE SCALE GENOMIC DNA]</scope>
    <source>
        <strain evidence="2 3">AF10</strain>
    </source>
</reference>
<sequence>MGKRGGFRRRFQISLRNRAKENRSMQQSSLNESQRGEILKAITKTVAKKFYDPQSAHEDWDAAVDRHRSEILSASSDEEFEATIAKLLAELKSSHMGFYHSGLARCTCKMALCAVYSAGSTADGPRWIFQDVHEGGPAAGAGIRSGDALIAVEGRSFRPPDHPLFAMGSTLTIEVSTLDGRPRTHRVSIPFVKVKRNQLPKVEPNPLVSARRVAESTGYVRIASYPGAIGIDVANDISHALQNLGPIDRLIVDLRGNSGGGIGVLRVMSLLTPDKLVVGTFSNGVLKSTQEMPNGSFVFNEIPVTKRGLIPLAFRFFTRLLTHKLIGKKMPITVVTEGLGDQLFHEKVVFLVDRHTASANEMLIAFAREHKLAKIVGEPTPGRVLGGNKFKLPYGYWLALPVGSYKTRGGDFIEGRPMPPDVEVPFDAREAQKGRDTQLDMALQVVRQL</sequence>
<dbReference type="Gene3D" id="3.90.226.10">
    <property type="entry name" value="2-enoyl-CoA Hydratase, Chain A, domain 1"/>
    <property type="match status" value="1"/>
</dbReference>
<dbReference type="GO" id="GO:0006508">
    <property type="term" value="P:proteolysis"/>
    <property type="evidence" value="ECO:0007669"/>
    <property type="project" value="UniProtKB-KW"/>
</dbReference>
<dbReference type="GO" id="GO:0004175">
    <property type="term" value="F:endopeptidase activity"/>
    <property type="evidence" value="ECO:0007669"/>
    <property type="project" value="TreeGrafter"/>
</dbReference>
<dbReference type="GO" id="GO:0008236">
    <property type="term" value="F:serine-type peptidase activity"/>
    <property type="evidence" value="ECO:0007669"/>
    <property type="project" value="InterPro"/>
</dbReference>
<keyword evidence="2" id="KW-0378">Hydrolase</keyword>
<dbReference type="SUPFAM" id="SSF50156">
    <property type="entry name" value="PDZ domain-like"/>
    <property type="match status" value="1"/>
</dbReference>
<dbReference type="InterPro" id="IPR036034">
    <property type="entry name" value="PDZ_sf"/>
</dbReference>
<comment type="caution">
    <text evidence="2">The sequence shown here is derived from an EMBL/GenBank/DDBJ whole genome shotgun (WGS) entry which is preliminary data.</text>
</comment>
<proteinExistence type="predicted"/>
<dbReference type="PANTHER" id="PTHR32060:SF30">
    <property type="entry name" value="CARBOXY-TERMINAL PROCESSING PROTEASE CTPA"/>
    <property type="match status" value="1"/>
</dbReference>
<feature type="domain" description="Tail specific protease" evidence="1">
    <location>
        <begin position="182"/>
        <end position="425"/>
    </location>
</feature>
<reference evidence="3" key="2">
    <citation type="submission" date="2019-02" db="EMBL/GenBank/DDBJ databases">
        <title>Granulicella sibirica sp. nov., a psychrotolerant acidobacterium isolated from an organic soil layer in forested tundra, West Siberia.</title>
        <authorList>
            <person name="Oshkin I.Y."/>
            <person name="Kulichevskaya I.S."/>
            <person name="Rijpstra W.I.C."/>
            <person name="Sinninghe Damste J.S."/>
            <person name="Rakitin A.L."/>
            <person name="Ravin N.V."/>
            <person name="Dedysh S.N."/>
        </authorList>
    </citation>
    <scope>NUCLEOTIDE SEQUENCE [LARGE SCALE GENOMIC DNA]</scope>
    <source>
        <strain evidence="3">AF10</strain>
    </source>
</reference>
<dbReference type="Pfam" id="PF03572">
    <property type="entry name" value="Peptidase_S41"/>
    <property type="match status" value="1"/>
</dbReference>
<gene>
    <name evidence="2" type="ORF">GRAN_5233</name>
</gene>
<dbReference type="InterPro" id="IPR029045">
    <property type="entry name" value="ClpP/crotonase-like_dom_sf"/>
</dbReference>